<evidence type="ECO:0000256" key="1">
    <source>
        <dbReference type="SAM" id="Coils"/>
    </source>
</evidence>
<dbReference type="EMBL" id="MFLK01000009">
    <property type="protein sequence ID" value="OGG66390.1"/>
    <property type="molecule type" value="Genomic_DNA"/>
</dbReference>
<comment type="caution">
    <text evidence="2">The sequence shown here is derived from an EMBL/GenBank/DDBJ whole genome shotgun (WGS) entry which is preliminary data.</text>
</comment>
<sequence length="98" mass="11314">MAKGKKIDSIEKLATLVAEGFEELKADMGELRVDSHMFKRDVEGLKDDVRELRVDMREVKRNVADIKENIEAQEKAVDKDAVTLINHETRIKKLEHVR</sequence>
<reference evidence="2 3" key="1">
    <citation type="journal article" date="2016" name="Nat. Commun.">
        <title>Thousands of microbial genomes shed light on interconnected biogeochemical processes in an aquifer system.</title>
        <authorList>
            <person name="Anantharaman K."/>
            <person name="Brown C.T."/>
            <person name="Hug L.A."/>
            <person name="Sharon I."/>
            <person name="Castelle C.J."/>
            <person name="Probst A.J."/>
            <person name="Thomas B.C."/>
            <person name="Singh A."/>
            <person name="Wilkins M.J."/>
            <person name="Karaoz U."/>
            <person name="Brodie E.L."/>
            <person name="Williams K.H."/>
            <person name="Hubbard S.S."/>
            <person name="Banfield J.F."/>
        </authorList>
    </citation>
    <scope>NUCLEOTIDE SEQUENCE [LARGE SCALE GENOMIC DNA]</scope>
</reference>
<dbReference type="Gene3D" id="1.20.5.170">
    <property type="match status" value="1"/>
</dbReference>
<accession>A0A1F6DYL6</accession>
<evidence type="ECO:0000313" key="3">
    <source>
        <dbReference type="Proteomes" id="UP000177652"/>
    </source>
</evidence>
<dbReference type="Proteomes" id="UP000177652">
    <property type="component" value="Unassembled WGS sequence"/>
</dbReference>
<dbReference type="AlphaFoldDB" id="A0A1F6DYL6"/>
<organism evidence="2 3">
    <name type="scientific">Candidatus Kaiserbacteria bacterium RIFCSPHIGHO2_02_FULL_55_20</name>
    <dbReference type="NCBI Taxonomy" id="1798497"/>
    <lineage>
        <taxon>Bacteria</taxon>
        <taxon>Candidatus Kaiseribacteriota</taxon>
    </lineage>
</organism>
<name>A0A1F6DYL6_9BACT</name>
<protein>
    <submittedName>
        <fullName evidence="2">Uncharacterized protein</fullName>
    </submittedName>
</protein>
<gene>
    <name evidence="2" type="ORF">A3D71_02455</name>
</gene>
<dbReference type="STRING" id="1798497.A3D71_02455"/>
<proteinExistence type="predicted"/>
<evidence type="ECO:0000313" key="2">
    <source>
        <dbReference type="EMBL" id="OGG66390.1"/>
    </source>
</evidence>
<feature type="coiled-coil region" evidence="1">
    <location>
        <begin position="42"/>
        <end position="76"/>
    </location>
</feature>
<keyword evidence="1" id="KW-0175">Coiled coil</keyword>